<feature type="region of interest" description="Disordered" evidence="8">
    <location>
        <begin position="154"/>
        <end position="243"/>
    </location>
</feature>
<evidence type="ECO:0000256" key="3">
    <source>
        <dbReference type="ARBA" id="ARBA00022701"/>
    </source>
</evidence>
<dbReference type="OrthoDB" id="5334845at2759"/>
<organism evidence="10 11">
    <name type="scientific">Armadillidium nasatum</name>
    <dbReference type="NCBI Taxonomy" id="96803"/>
    <lineage>
        <taxon>Eukaryota</taxon>
        <taxon>Metazoa</taxon>
        <taxon>Ecdysozoa</taxon>
        <taxon>Arthropoda</taxon>
        <taxon>Crustacea</taxon>
        <taxon>Multicrustacea</taxon>
        <taxon>Malacostraca</taxon>
        <taxon>Eumalacostraca</taxon>
        <taxon>Peracarida</taxon>
        <taxon>Isopoda</taxon>
        <taxon>Oniscidea</taxon>
        <taxon>Crinocheta</taxon>
        <taxon>Armadillidiidae</taxon>
        <taxon>Armadillidium</taxon>
    </lineage>
</organism>
<gene>
    <name evidence="10" type="ORF">Anas_05173</name>
</gene>
<dbReference type="FunFam" id="1.20.58.80:FF:000003">
    <property type="entry name" value="Katanin p60 ATPase-containing subunit A1"/>
    <property type="match status" value="1"/>
</dbReference>
<evidence type="ECO:0000256" key="6">
    <source>
        <dbReference type="ARBA" id="ARBA00023212"/>
    </source>
</evidence>
<keyword evidence="4" id="KW-0547">Nucleotide-binding</keyword>
<keyword evidence="7" id="KW-0413">Isomerase</keyword>
<dbReference type="Proteomes" id="UP000326759">
    <property type="component" value="Unassembled WGS sequence"/>
</dbReference>
<keyword evidence="2" id="KW-0963">Cytoplasm</keyword>
<name>A0A5N5TNA0_9CRUS</name>
<comment type="subcellular location">
    <subcellularLocation>
        <location evidence="1">Cytoplasm</location>
        <location evidence="1">Cytoskeleton</location>
    </subcellularLocation>
</comment>
<evidence type="ECO:0000313" key="10">
    <source>
        <dbReference type="EMBL" id="KAB7507602.1"/>
    </source>
</evidence>
<dbReference type="InterPro" id="IPR048611">
    <property type="entry name" value="KATNA1_MIT"/>
</dbReference>
<feature type="non-terminal residue" evidence="10">
    <location>
        <position position="243"/>
    </location>
</feature>
<proteinExistence type="predicted"/>
<keyword evidence="5" id="KW-0067">ATP-binding</keyword>
<dbReference type="Gene3D" id="1.20.58.80">
    <property type="entry name" value="Phosphotransferase system, lactose/cellobiose-type IIA subunit"/>
    <property type="match status" value="1"/>
</dbReference>
<keyword evidence="11" id="KW-1185">Reference proteome</keyword>
<feature type="compositionally biased region" description="Low complexity" evidence="8">
    <location>
        <begin position="201"/>
        <end position="218"/>
    </location>
</feature>
<dbReference type="GO" id="GO:0016853">
    <property type="term" value="F:isomerase activity"/>
    <property type="evidence" value="ECO:0007669"/>
    <property type="project" value="UniProtKB-KW"/>
</dbReference>
<dbReference type="AlphaFoldDB" id="A0A5N5TNA0"/>
<reference evidence="10 11" key="1">
    <citation type="journal article" date="2019" name="PLoS Biol.">
        <title>Sex chromosomes control vertical transmission of feminizing Wolbachia symbionts in an isopod.</title>
        <authorList>
            <person name="Becking T."/>
            <person name="Chebbi M.A."/>
            <person name="Giraud I."/>
            <person name="Moumen B."/>
            <person name="Laverre T."/>
            <person name="Caubet Y."/>
            <person name="Peccoud J."/>
            <person name="Gilbert C."/>
            <person name="Cordaux R."/>
        </authorList>
    </citation>
    <scope>NUCLEOTIDE SEQUENCE [LARGE SCALE GENOMIC DNA]</scope>
    <source>
        <strain evidence="10">ANa2</strain>
        <tissue evidence="10">Whole body excluding digestive tract and cuticle</tissue>
    </source>
</reference>
<evidence type="ECO:0000256" key="1">
    <source>
        <dbReference type="ARBA" id="ARBA00004245"/>
    </source>
</evidence>
<protein>
    <recommendedName>
        <fullName evidence="9">Katanin p60 ATPase-containing subunit A1 MIT domain-containing protein</fullName>
    </recommendedName>
</protein>
<evidence type="ECO:0000256" key="8">
    <source>
        <dbReference type="SAM" id="MobiDB-lite"/>
    </source>
</evidence>
<feature type="compositionally biased region" description="Basic and acidic residues" evidence="8">
    <location>
        <begin position="226"/>
        <end position="243"/>
    </location>
</feature>
<dbReference type="CDD" id="cd21748">
    <property type="entry name" value="Kp60-NTD"/>
    <property type="match status" value="1"/>
</dbReference>
<dbReference type="EMBL" id="SEYY01000286">
    <property type="protein sequence ID" value="KAB7507602.1"/>
    <property type="molecule type" value="Genomic_DNA"/>
</dbReference>
<comment type="caution">
    <text evidence="10">The sequence shown here is derived from an EMBL/GenBank/DDBJ whole genome shotgun (WGS) entry which is preliminary data.</text>
</comment>
<dbReference type="GO" id="GO:0005874">
    <property type="term" value="C:microtubule"/>
    <property type="evidence" value="ECO:0007669"/>
    <property type="project" value="UniProtKB-KW"/>
</dbReference>
<evidence type="ECO:0000256" key="7">
    <source>
        <dbReference type="ARBA" id="ARBA00023235"/>
    </source>
</evidence>
<evidence type="ECO:0000313" key="11">
    <source>
        <dbReference type="Proteomes" id="UP000326759"/>
    </source>
</evidence>
<evidence type="ECO:0000256" key="4">
    <source>
        <dbReference type="ARBA" id="ARBA00022741"/>
    </source>
</evidence>
<keyword evidence="6" id="KW-0206">Cytoskeleton</keyword>
<sequence length="243" mass="27415">MHVNYIQYSKASTISILHAFVLIKPLMPMLSSLFRDEAFIYLQIFYLTKIFGMMVNVQDICENMRLAREMALTSQYGTAEIYYQGVVQQIHRLLATIQEPNRKTRWQQVQQQVAAEYEQLKELISTISMFKSDNPTCMDDRPLGSTSLRISAFEEPTRDPDVWPPPPPRDNDWPQPTTADHRVTQKATRGPRKAESRTGRATKTSSAANKKASDSKSGPSGGRGGAGDRKTSKKDAADKKDDK</sequence>
<dbReference type="GO" id="GO:0005524">
    <property type="term" value="F:ATP binding"/>
    <property type="evidence" value="ECO:0007669"/>
    <property type="project" value="UniProtKB-KW"/>
</dbReference>
<evidence type="ECO:0000256" key="5">
    <source>
        <dbReference type="ARBA" id="ARBA00022840"/>
    </source>
</evidence>
<keyword evidence="3" id="KW-0493">Microtubule</keyword>
<accession>A0A5N5TNA0</accession>
<feature type="domain" description="Katanin p60 ATPase-containing subunit A1 MIT" evidence="9">
    <location>
        <begin position="60"/>
        <end position="122"/>
    </location>
</feature>
<dbReference type="GO" id="GO:0000226">
    <property type="term" value="P:microtubule cytoskeleton organization"/>
    <property type="evidence" value="ECO:0007669"/>
    <property type="project" value="UniProtKB-ARBA"/>
</dbReference>
<evidence type="ECO:0000259" key="9">
    <source>
        <dbReference type="Pfam" id="PF21126"/>
    </source>
</evidence>
<dbReference type="Pfam" id="PF21126">
    <property type="entry name" value="KATNA1_MIT"/>
    <property type="match status" value="1"/>
</dbReference>
<evidence type="ECO:0000256" key="2">
    <source>
        <dbReference type="ARBA" id="ARBA00022490"/>
    </source>
</evidence>